<dbReference type="EMBL" id="JAUBDJ010000002">
    <property type="protein sequence ID" value="MDW0116139.1"/>
    <property type="molecule type" value="Genomic_DNA"/>
</dbReference>
<evidence type="ECO:0000256" key="3">
    <source>
        <dbReference type="ARBA" id="ARBA00023125"/>
    </source>
</evidence>
<reference evidence="6 7" key="1">
    <citation type="submission" date="2023-06" db="EMBL/GenBank/DDBJ databases">
        <title>Sporosarcina sp. nov., isolated from Korean traditional fermented seafood 'Jeotgal'.</title>
        <authorList>
            <person name="Yang A.I."/>
            <person name="Shin N.-R."/>
        </authorList>
    </citation>
    <scope>NUCLEOTIDE SEQUENCE [LARGE SCALE GENOMIC DNA]</scope>
    <source>
        <strain evidence="6 7">KCTC43456</strain>
    </source>
</reference>
<accession>A0AAW9A5F5</accession>
<dbReference type="Proteomes" id="UP001271648">
    <property type="component" value="Unassembled WGS sequence"/>
</dbReference>
<dbReference type="InterPro" id="IPR036388">
    <property type="entry name" value="WH-like_DNA-bd_sf"/>
</dbReference>
<dbReference type="GO" id="GO:0003677">
    <property type="term" value="F:DNA binding"/>
    <property type="evidence" value="ECO:0007669"/>
    <property type="project" value="UniProtKB-KW"/>
</dbReference>
<dbReference type="PANTHER" id="PTHR34294:SF1">
    <property type="entry name" value="TRANSCRIPTIONAL REGULATOR LSRR"/>
    <property type="match status" value="1"/>
</dbReference>
<proteinExistence type="inferred from homology"/>
<evidence type="ECO:0000256" key="2">
    <source>
        <dbReference type="ARBA" id="ARBA00023015"/>
    </source>
</evidence>
<dbReference type="PROSITE" id="PS51063">
    <property type="entry name" value="HTH_CRP_2"/>
    <property type="match status" value="1"/>
</dbReference>
<dbReference type="InterPro" id="IPR007324">
    <property type="entry name" value="Sugar-bd_dom_put"/>
</dbReference>
<gene>
    <name evidence="6" type="ORF">QTL97_04275</name>
</gene>
<comment type="caution">
    <text evidence="6">The sequence shown here is derived from an EMBL/GenBank/DDBJ whole genome shotgun (WGS) entry which is preliminary data.</text>
</comment>
<dbReference type="Gene3D" id="3.40.50.1360">
    <property type="match status" value="1"/>
</dbReference>
<organism evidence="6 7">
    <name type="scientific">Sporosarcina thermotolerans</name>
    <dbReference type="NCBI Taxonomy" id="633404"/>
    <lineage>
        <taxon>Bacteria</taxon>
        <taxon>Bacillati</taxon>
        <taxon>Bacillota</taxon>
        <taxon>Bacilli</taxon>
        <taxon>Bacillales</taxon>
        <taxon>Caryophanaceae</taxon>
        <taxon>Sporosarcina</taxon>
    </lineage>
</organism>
<dbReference type="InterPro" id="IPR012318">
    <property type="entry name" value="HTH_CRP"/>
</dbReference>
<dbReference type="Pfam" id="PF04198">
    <property type="entry name" value="Sugar-bind"/>
    <property type="match status" value="1"/>
</dbReference>
<name>A0AAW9A5F5_9BACL</name>
<protein>
    <submittedName>
        <fullName evidence="6">Sugar-binding transcriptional regulator</fullName>
    </submittedName>
</protein>
<sequence length="311" mass="34490">MLEDKRELIKIAHYYYKDGLTQQEIAQKLSISRQKVNRSIKRLHEEGIVKIEIMKLEDSFEELESALEKKFNLRRVIVAHADSKEDITRQLGVAGAEFLMSQLNDDVKIGVSWGKTLHEVGANLRNGQKGNVEVIQLVGGVNSNIAADMTNEITRQFASSLGGVPHYIYAPAIVKSRELKESILQEDSIRVVMEEIDHCDIAFVGIGELSSVSTIYEQKYLDSDYLNYLHGNNAVGDICLHVFDKTGNFIEENVEHFSIGLDRAQLLNIPNVVAIAGGAEKVNAIIGALRTGAVDVLITDSITAHMISSEI</sequence>
<dbReference type="InterPro" id="IPR036390">
    <property type="entry name" value="WH_DNA-bd_sf"/>
</dbReference>
<feature type="domain" description="HTH crp-type" evidence="5">
    <location>
        <begin position="1"/>
        <end position="57"/>
    </location>
</feature>
<keyword evidence="7" id="KW-1185">Reference proteome</keyword>
<dbReference type="InterPro" id="IPR051054">
    <property type="entry name" value="SorC_transcr_regulators"/>
</dbReference>
<dbReference type="InterPro" id="IPR037171">
    <property type="entry name" value="NagB/RpiA_transferase-like"/>
</dbReference>
<evidence type="ECO:0000313" key="7">
    <source>
        <dbReference type="Proteomes" id="UP001271648"/>
    </source>
</evidence>
<dbReference type="RefSeq" id="WP_317940285.1">
    <property type="nucleotide sequence ID" value="NZ_JAUBDJ010000002.1"/>
</dbReference>
<keyword evidence="2" id="KW-0805">Transcription regulation</keyword>
<comment type="similarity">
    <text evidence="1">Belongs to the SorC transcriptional regulatory family.</text>
</comment>
<dbReference type="SUPFAM" id="SSF46785">
    <property type="entry name" value="Winged helix' DNA-binding domain"/>
    <property type="match status" value="1"/>
</dbReference>
<evidence type="ECO:0000256" key="1">
    <source>
        <dbReference type="ARBA" id="ARBA00010466"/>
    </source>
</evidence>
<keyword evidence="3" id="KW-0238">DNA-binding</keyword>
<dbReference type="GO" id="GO:0030246">
    <property type="term" value="F:carbohydrate binding"/>
    <property type="evidence" value="ECO:0007669"/>
    <property type="project" value="InterPro"/>
</dbReference>
<evidence type="ECO:0000256" key="4">
    <source>
        <dbReference type="ARBA" id="ARBA00023163"/>
    </source>
</evidence>
<keyword evidence="4" id="KW-0804">Transcription</keyword>
<dbReference type="GO" id="GO:0006355">
    <property type="term" value="P:regulation of DNA-templated transcription"/>
    <property type="evidence" value="ECO:0007669"/>
    <property type="project" value="InterPro"/>
</dbReference>
<evidence type="ECO:0000313" key="6">
    <source>
        <dbReference type="EMBL" id="MDW0116139.1"/>
    </source>
</evidence>
<evidence type="ECO:0000259" key="5">
    <source>
        <dbReference type="PROSITE" id="PS51063"/>
    </source>
</evidence>
<dbReference type="SUPFAM" id="SSF100950">
    <property type="entry name" value="NagB/RpiA/CoA transferase-like"/>
    <property type="match status" value="1"/>
</dbReference>
<dbReference type="Gene3D" id="1.10.10.10">
    <property type="entry name" value="Winged helix-like DNA-binding domain superfamily/Winged helix DNA-binding domain"/>
    <property type="match status" value="1"/>
</dbReference>
<dbReference type="AlphaFoldDB" id="A0AAW9A5F5"/>
<dbReference type="Pfam" id="PF13412">
    <property type="entry name" value="HTH_24"/>
    <property type="match status" value="1"/>
</dbReference>
<dbReference type="PANTHER" id="PTHR34294">
    <property type="entry name" value="TRANSCRIPTIONAL REGULATOR-RELATED"/>
    <property type="match status" value="1"/>
</dbReference>